<dbReference type="AlphaFoldDB" id="A0A917AI92"/>
<evidence type="ECO:0000313" key="3">
    <source>
        <dbReference type="Proteomes" id="UP000606730"/>
    </source>
</evidence>
<sequence>MRWIAIVFILSASPALAFDRVTTRDDFLQLVQGSQLKALGVRLRVGADGSIKGRAFGYDVTGDWQWQDGYFCRTMDLGGDPIEFNCQEVNSKGNRIRFQSDRGTGETATLKID</sequence>
<name>A0A917AI92_9RHOB</name>
<feature type="signal peptide" evidence="1">
    <location>
        <begin position="1"/>
        <end position="17"/>
    </location>
</feature>
<feature type="chain" id="PRO_5037755624" description="Dihydrodipicolinate reductase" evidence="1">
    <location>
        <begin position="18"/>
        <end position="113"/>
    </location>
</feature>
<dbReference type="EMBL" id="BMKN01000002">
    <property type="protein sequence ID" value="GGE53538.1"/>
    <property type="molecule type" value="Genomic_DNA"/>
</dbReference>
<accession>A0A917AI92</accession>
<reference evidence="2" key="1">
    <citation type="journal article" date="2014" name="Int. J. Syst. Evol. Microbiol.">
        <title>Complete genome sequence of Corynebacterium casei LMG S-19264T (=DSM 44701T), isolated from a smear-ripened cheese.</title>
        <authorList>
            <consortium name="US DOE Joint Genome Institute (JGI-PGF)"/>
            <person name="Walter F."/>
            <person name="Albersmeier A."/>
            <person name="Kalinowski J."/>
            <person name="Ruckert C."/>
        </authorList>
    </citation>
    <scope>NUCLEOTIDE SEQUENCE</scope>
    <source>
        <strain evidence="2">CGMCC 1.16012</strain>
    </source>
</reference>
<keyword evidence="3" id="KW-1185">Reference proteome</keyword>
<keyword evidence="1" id="KW-0732">Signal</keyword>
<reference evidence="2" key="2">
    <citation type="submission" date="2020-09" db="EMBL/GenBank/DDBJ databases">
        <authorList>
            <person name="Sun Q."/>
            <person name="Zhou Y."/>
        </authorList>
    </citation>
    <scope>NUCLEOTIDE SEQUENCE</scope>
    <source>
        <strain evidence="2">CGMCC 1.16012</strain>
    </source>
</reference>
<dbReference type="Proteomes" id="UP000606730">
    <property type="component" value="Unassembled WGS sequence"/>
</dbReference>
<comment type="caution">
    <text evidence="2">The sequence shown here is derived from an EMBL/GenBank/DDBJ whole genome shotgun (WGS) entry which is preliminary data.</text>
</comment>
<dbReference type="OrthoDB" id="7874348at2"/>
<protein>
    <recommendedName>
        <fullName evidence="4">Dihydrodipicolinate reductase</fullName>
    </recommendedName>
</protein>
<evidence type="ECO:0000313" key="2">
    <source>
        <dbReference type="EMBL" id="GGE53538.1"/>
    </source>
</evidence>
<organism evidence="2 3">
    <name type="scientific">Actibacterium pelagium</name>
    <dbReference type="NCBI Taxonomy" id="2029103"/>
    <lineage>
        <taxon>Bacteria</taxon>
        <taxon>Pseudomonadati</taxon>
        <taxon>Pseudomonadota</taxon>
        <taxon>Alphaproteobacteria</taxon>
        <taxon>Rhodobacterales</taxon>
        <taxon>Roseobacteraceae</taxon>
        <taxon>Actibacterium</taxon>
    </lineage>
</organism>
<proteinExistence type="predicted"/>
<evidence type="ECO:0000256" key="1">
    <source>
        <dbReference type="SAM" id="SignalP"/>
    </source>
</evidence>
<dbReference type="RefSeq" id="WP_095594087.1">
    <property type="nucleotide sequence ID" value="NZ_BMKN01000002.1"/>
</dbReference>
<gene>
    <name evidence="2" type="ORF">GCM10011517_21580</name>
</gene>
<evidence type="ECO:0008006" key="4">
    <source>
        <dbReference type="Google" id="ProtNLM"/>
    </source>
</evidence>